<gene>
    <name evidence="2" type="ordered locus">AciX8_2556</name>
</gene>
<feature type="domain" description="Putative zinc-finger" evidence="1">
    <location>
        <begin position="6"/>
        <end position="38"/>
    </location>
</feature>
<dbReference type="OrthoDB" id="116718at2"/>
<proteinExistence type="predicted"/>
<organism evidence="2 3">
    <name type="scientific">Granulicella mallensis (strain ATCC BAA-1857 / DSM 23137 / MP5ACTX8)</name>
    <dbReference type="NCBI Taxonomy" id="682795"/>
    <lineage>
        <taxon>Bacteria</taxon>
        <taxon>Pseudomonadati</taxon>
        <taxon>Acidobacteriota</taxon>
        <taxon>Terriglobia</taxon>
        <taxon>Terriglobales</taxon>
        <taxon>Acidobacteriaceae</taxon>
        <taxon>Granulicella</taxon>
    </lineage>
</organism>
<dbReference type="HOGENOM" id="CLU_884994_0_0_0"/>
<evidence type="ECO:0000313" key="2">
    <source>
        <dbReference type="EMBL" id="AEU36869.1"/>
    </source>
</evidence>
<dbReference type="AlphaFoldDB" id="G8P075"/>
<dbReference type="Pfam" id="PF13490">
    <property type="entry name" value="zf-HC2"/>
    <property type="match status" value="1"/>
</dbReference>
<reference evidence="2 3" key="1">
    <citation type="submission" date="2011-11" db="EMBL/GenBank/DDBJ databases">
        <title>Complete sequence of Granulicella mallensis MP5ACTX8.</title>
        <authorList>
            <consortium name="US DOE Joint Genome Institute"/>
            <person name="Lucas S."/>
            <person name="Copeland A."/>
            <person name="Lapidus A."/>
            <person name="Cheng J.-F."/>
            <person name="Goodwin L."/>
            <person name="Pitluck S."/>
            <person name="Peters L."/>
            <person name="Lu M."/>
            <person name="Detter J.C."/>
            <person name="Han C."/>
            <person name="Tapia R."/>
            <person name="Land M."/>
            <person name="Hauser L."/>
            <person name="Kyrpides N."/>
            <person name="Ivanova N."/>
            <person name="Mikhailova N."/>
            <person name="Pagani I."/>
            <person name="Rawat S."/>
            <person name="Mannisto M."/>
            <person name="Haggblom M."/>
            <person name="Woyke T."/>
        </authorList>
    </citation>
    <scope>NUCLEOTIDE SEQUENCE [LARGE SCALE GENOMIC DNA]</scope>
    <source>
        <strain evidence="3">ATCC BAA-1857 / DSM 23137 / MP5ACTX8</strain>
    </source>
</reference>
<evidence type="ECO:0000259" key="1">
    <source>
        <dbReference type="Pfam" id="PF13490"/>
    </source>
</evidence>
<sequence length="314" mass="34620">MKSHEDYDTMIQLFIDDELPEGEREEFLAHFKDCGDCQKILEEAKAFSETVRRARPQVQAPAALRARVLNQMDRRTHNKAGLTALPQIQAAVRLYWRPLSMAAMLCIVVGGGLSISHFRRVSLANDFIRSAVANHRKFEVETSLDITSSSPQEVSSWFSQRVSFPFRMPNAGIASDDRAKYKLMGGRLVDFGGQRAALVVFQMPNNRISLLVSSDKLAKAMGGKITQSSGLRFHARDMNELHIATWDNKGLTYALVSSVAMGSSGSCSTCHRSSATGVAKNKKPQDVVEHVLQASEKNPLQEIIPNSVGVSAGR</sequence>
<protein>
    <recommendedName>
        <fullName evidence="1">Putative zinc-finger domain-containing protein</fullName>
    </recommendedName>
</protein>
<dbReference type="InterPro" id="IPR041916">
    <property type="entry name" value="Anti_sigma_zinc_sf"/>
</dbReference>
<accession>G8P075</accession>
<dbReference type="STRING" id="682795.AciX8_2556"/>
<dbReference type="RefSeq" id="WP_014265747.1">
    <property type="nucleotide sequence ID" value="NC_016631.1"/>
</dbReference>
<keyword evidence="3" id="KW-1185">Reference proteome</keyword>
<dbReference type="eggNOG" id="COG5662">
    <property type="taxonomic scope" value="Bacteria"/>
</dbReference>
<evidence type="ECO:0000313" key="3">
    <source>
        <dbReference type="Proteomes" id="UP000007113"/>
    </source>
</evidence>
<dbReference type="Proteomes" id="UP000007113">
    <property type="component" value="Chromosome"/>
</dbReference>
<dbReference type="Gene3D" id="1.10.10.1320">
    <property type="entry name" value="Anti-sigma factor, zinc-finger domain"/>
    <property type="match status" value="1"/>
</dbReference>
<dbReference type="EMBL" id="CP003130">
    <property type="protein sequence ID" value="AEU36869.1"/>
    <property type="molecule type" value="Genomic_DNA"/>
</dbReference>
<name>G8P075_GRAMM</name>
<dbReference type="KEGG" id="gma:AciX8_2556"/>
<dbReference type="InterPro" id="IPR027383">
    <property type="entry name" value="Znf_put"/>
</dbReference>